<dbReference type="EMBL" id="KB908526">
    <property type="protein sequence ID" value="EOA88819.1"/>
    <property type="molecule type" value="Genomic_DNA"/>
</dbReference>
<reference evidence="1 2" key="2">
    <citation type="journal article" date="2013" name="PLoS Genet.">
        <title>Comparative genome structure, secondary metabolite, and effector coding capacity across Cochliobolus pathogens.</title>
        <authorList>
            <person name="Condon B.J."/>
            <person name="Leng Y."/>
            <person name="Wu D."/>
            <person name="Bushley K.E."/>
            <person name="Ohm R.A."/>
            <person name="Otillar R."/>
            <person name="Martin J."/>
            <person name="Schackwitz W."/>
            <person name="Grimwood J."/>
            <person name="MohdZainudin N."/>
            <person name="Xue C."/>
            <person name="Wang R."/>
            <person name="Manning V.A."/>
            <person name="Dhillon B."/>
            <person name="Tu Z.J."/>
            <person name="Steffenson B.J."/>
            <person name="Salamov A."/>
            <person name="Sun H."/>
            <person name="Lowry S."/>
            <person name="LaButti K."/>
            <person name="Han J."/>
            <person name="Copeland A."/>
            <person name="Lindquist E."/>
            <person name="Barry K."/>
            <person name="Schmutz J."/>
            <person name="Baker S.E."/>
            <person name="Ciuffetti L.M."/>
            <person name="Grigoriev I.V."/>
            <person name="Zhong S."/>
            <person name="Turgeon B.G."/>
        </authorList>
    </citation>
    <scope>NUCLEOTIDE SEQUENCE [LARGE SCALE GENOMIC DNA]</scope>
    <source>
        <strain evidence="2">28A</strain>
    </source>
</reference>
<protein>
    <submittedName>
        <fullName evidence="1">Uncharacterized protein</fullName>
    </submittedName>
</protein>
<keyword evidence="2" id="KW-1185">Reference proteome</keyword>
<dbReference type="AlphaFoldDB" id="R0KHW1"/>
<name>R0KHW1_EXST2</name>
<sequence length="108" mass="11736">MLRLHGSDTLLVIRSDKAGDYAFSTGAVASRASATKAETLLLGGGFFVETQHTGARQFPSLPNISSLTRPMKRSRRHSKPLFASARAEKKSLAALCVHANCFSWILVF</sequence>
<dbReference type="GeneID" id="19400411"/>
<dbReference type="Proteomes" id="UP000016935">
    <property type="component" value="Unassembled WGS sequence"/>
</dbReference>
<accession>R0KHW1</accession>
<evidence type="ECO:0000313" key="1">
    <source>
        <dbReference type="EMBL" id="EOA88819.1"/>
    </source>
</evidence>
<gene>
    <name evidence="1" type="ORF">SETTUDRAFT_168065</name>
</gene>
<evidence type="ECO:0000313" key="2">
    <source>
        <dbReference type="Proteomes" id="UP000016935"/>
    </source>
</evidence>
<proteinExistence type="predicted"/>
<dbReference type="HOGENOM" id="CLU_2198628_0_0_1"/>
<organism evidence="1 2">
    <name type="scientific">Exserohilum turcicum (strain 28A)</name>
    <name type="common">Northern leaf blight fungus</name>
    <name type="synonym">Setosphaeria turcica</name>
    <dbReference type="NCBI Taxonomy" id="671987"/>
    <lineage>
        <taxon>Eukaryota</taxon>
        <taxon>Fungi</taxon>
        <taxon>Dikarya</taxon>
        <taxon>Ascomycota</taxon>
        <taxon>Pezizomycotina</taxon>
        <taxon>Dothideomycetes</taxon>
        <taxon>Pleosporomycetidae</taxon>
        <taxon>Pleosporales</taxon>
        <taxon>Pleosporineae</taxon>
        <taxon>Pleosporaceae</taxon>
        <taxon>Exserohilum</taxon>
    </lineage>
</organism>
<dbReference type="RefSeq" id="XP_008023480.1">
    <property type="nucleotide sequence ID" value="XM_008025289.1"/>
</dbReference>
<reference evidence="1 2" key="1">
    <citation type="journal article" date="2012" name="PLoS Pathog.">
        <title>Diverse lifestyles and strategies of plant pathogenesis encoded in the genomes of eighteen Dothideomycetes fungi.</title>
        <authorList>
            <person name="Ohm R.A."/>
            <person name="Feau N."/>
            <person name="Henrissat B."/>
            <person name="Schoch C.L."/>
            <person name="Horwitz B.A."/>
            <person name="Barry K.W."/>
            <person name="Condon B.J."/>
            <person name="Copeland A.C."/>
            <person name="Dhillon B."/>
            <person name="Glaser F."/>
            <person name="Hesse C.N."/>
            <person name="Kosti I."/>
            <person name="LaButti K."/>
            <person name="Lindquist E.A."/>
            <person name="Lucas S."/>
            <person name="Salamov A.A."/>
            <person name="Bradshaw R.E."/>
            <person name="Ciuffetti L."/>
            <person name="Hamelin R.C."/>
            <person name="Kema G.H.J."/>
            <person name="Lawrence C."/>
            <person name="Scott J.A."/>
            <person name="Spatafora J.W."/>
            <person name="Turgeon B.G."/>
            <person name="de Wit P.J.G.M."/>
            <person name="Zhong S."/>
            <person name="Goodwin S.B."/>
            <person name="Grigoriev I.V."/>
        </authorList>
    </citation>
    <scope>NUCLEOTIDE SEQUENCE [LARGE SCALE GENOMIC DNA]</scope>
    <source>
        <strain evidence="2">28A</strain>
    </source>
</reference>